<dbReference type="InterPro" id="IPR011766">
    <property type="entry name" value="TPP_enzyme_TPP-bd"/>
</dbReference>
<feature type="region of interest" description="Disordered" evidence="2">
    <location>
        <begin position="140"/>
        <end position="162"/>
    </location>
</feature>
<sequence length="268" mass="28887">MGSEVNVRQATRIPLIYEGKASTFCPGCEHGLLLKLIARALVELGVADRAVMVGTVGCSSLGYMVLDTDFVQAPHGRAPAVMAGIKLVEPDSVVFAVQGDGDALSIGLQELIYAASRGTPMTVFMYNNMTFGMTGGQMAPTTIPGMRTTTTPRGRDARSSGGPMDACRILSAVDGPAYLRRAVLAPRPIRVKGRLFYSTREALEAYRIVVNAFRAQLMGGFSFVEFLGSCNVNWRMGIDESKAFVHDVSTKYFPPALCRDLYGLEGKV</sequence>
<proteinExistence type="predicted"/>
<dbReference type="PANTHER" id="PTHR48084">
    <property type="entry name" value="2-OXOGLUTARATE OXIDOREDUCTASE SUBUNIT KORB-RELATED"/>
    <property type="match status" value="1"/>
</dbReference>
<protein>
    <submittedName>
        <fullName evidence="4">2-oxoglutarate oxidoreductase, beta subunit</fullName>
        <ecNumber evidence="4">1.2.7.3</ecNumber>
    </submittedName>
</protein>
<keyword evidence="1 4" id="KW-0560">Oxidoreductase</keyword>
<dbReference type="GO" id="GO:0045333">
    <property type="term" value="P:cellular respiration"/>
    <property type="evidence" value="ECO:0007669"/>
    <property type="project" value="UniProtKB-ARBA"/>
</dbReference>
<evidence type="ECO:0000256" key="1">
    <source>
        <dbReference type="ARBA" id="ARBA00023002"/>
    </source>
</evidence>
<keyword evidence="5" id="KW-1185">Reference proteome</keyword>
<dbReference type="InterPro" id="IPR029061">
    <property type="entry name" value="THDP-binding"/>
</dbReference>
<dbReference type="GO" id="GO:0047553">
    <property type="term" value="F:2-oxoglutarate synthase activity"/>
    <property type="evidence" value="ECO:0007669"/>
    <property type="project" value="UniProtKB-EC"/>
</dbReference>
<dbReference type="EC" id="1.2.7.3" evidence="4"/>
<reference evidence="4 5" key="1">
    <citation type="journal article" date="2019" name="ISME J.">
        <title>Isolation and characterization of a thermophilic sulfur- and iron-reducing thaumarchaeote from a terrestrial acidic hot spring.</title>
        <authorList>
            <person name="Kato S."/>
            <person name="Itoh T."/>
            <person name="Yuki M."/>
            <person name="Nagamori M."/>
            <person name="Ohnishi M."/>
            <person name="Uematsu K."/>
            <person name="Suzuki K."/>
            <person name="Takashina T."/>
            <person name="Ohkuma M."/>
        </authorList>
    </citation>
    <scope>NUCLEOTIDE SEQUENCE [LARGE SCALE GENOMIC DNA]</scope>
    <source>
        <strain evidence="4 5">NAS-02</strain>
    </source>
</reference>
<feature type="domain" description="Thiamine pyrophosphate enzyme TPP-binding" evidence="3">
    <location>
        <begin position="69"/>
        <end position="178"/>
    </location>
</feature>
<feature type="compositionally biased region" description="Low complexity" evidence="2">
    <location>
        <begin position="140"/>
        <end position="152"/>
    </location>
</feature>
<accession>A0A4P2VDF1</accession>
<dbReference type="GO" id="GO:0006082">
    <property type="term" value="P:organic acid metabolic process"/>
    <property type="evidence" value="ECO:0007669"/>
    <property type="project" value="UniProtKB-ARBA"/>
</dbReference>
<dbReference type="SUPFAM" id="SSF52518">
    <property type="entry name" value="Thiamin diphosphate-binding fold (THDP-binding)"/>
    <property type="match status" value="1"/>
</dbReference>
<dbReference type="PANTHER" id="PTHR48084:SF3">
    <property type="entry name" value="SUBUNIT OF PYRUVATE:FLAVODOXIN OXIDOREDUCTASE"/>
    <property type="match status" value="1"/>
</dbReference>
<dbReference type="Gene3D" id="3.40.50.970">
    <property type="match status" value="1"/>
</dbReference>
<evidence type="ECO:0000259" key="3">
    <source>
        <dbReference type="Pfam" id="PF02775"/>
    </source>
</evidence>
<dbReference type="InterPro" id="IPR051457">
    <property type="entry name" value="2-oxoacid:Fd_oxidoreductase"/>
</dbReference>
<organism evidence="4 5">
    <name type="scientific">Conexivisphaera calida</name>
    <dbReference type="NCBI Taxonomy" id="1874277"/>
    <lineage>
        <taxon>Archaea</taxon>
        <taxon>Nitrososphaerota</taxon>
        <taxon>Conexivisphaeria</taxon>
        <taxon>Conexivisphaerales</taxon>
        <taxon>Conexivisphaeraceae</taxon>
        <taxon>Conexivisphaera</taxon>
    </lineage>
</organism>
<dbReference type="AlphaFoldDB" id="A0A4P2VDF1"/>
<dbReference type="GO" id="GO:0044272">
    <property type="term" value="P:sulfur compound biosynthetic process"/>
    <property type="evidence" value="ECO:0007669"/>
    <property type="project" value="UniProtKB-ARBA"/>
</dbReference>
<dbReference type="Proteomes" id="UP000509448">
    <property type="component" value="Chromosome"/>
</dbReference>
<dbReference type="EMBL" id="AP018732">
    <property type="protein sequence ID" value="BBE42181.1"/>
    <property type="molecule type" value="Genomic_DNA"/>
</dbReference>
<gene>
    <name evidence="4" type="ORF">NAS2_0792</name>
</gene>
<dbReference type="GeneID" id="55584604"/>
<evidence type="ECO:0000313" key="4">
    <source>
        <dbReference type="EMBL" id="BBE42181.1"/>
    </source>
</evidence>
<dbReference type="Pfam" id="PF02775">
    <property type="entry name" value="TPP_enzyme_C"/>
    <property type="match status" value="1"/>
</dbReference>
<dbReference type="RefSeq" id="WP_174448439.1">
    <property type="nucleotide sequence ID" value="NZ_AP018732.1"/>
</dbReference>
<name>A0A4P2VDF1_9ARCH</name>
<dbReference type="KEGG" id="ccai:NAS2_0792"/>
<dbReference type="OrthoDB" id="30755at2157"/>
<evidence type="ECO:0000313" key="5">
    <source>
        <dbReference type="Proteomes" id="UP000509448"/>
    </source>
</evidence>
<evidence type="ECO:0000256" key="2">
    <source>
        <dbReference type="SAM" id="MobiDB-lite"/>
    </source>
</evidence>
<dbReference type="GO" id="GO:0030976">
    <property type="term" value="F:thiamine pyrophosphate binding"/>
    <property type="evidence" value="ECO:0007669"/>
    <property type="project" value="InterPro"/>
</dbReference>